<organism evidence="3 4">
    <name type="scientific">Niastella caeni</name>
    <dbReference type="NCBI Taxonomy" id="2569763"/>
    <lineage>
        <taxon>Bacteria</taxon>
        <taxon>Pseudomonadati</taxon>
        <taxon>Bacteroidota</taxon>
        <taxon>Chitinophagia</taxon>
        <taxon>Chitinophagales</taxon>
        <taxon>Chitinophagaceae</taxon>
        <taxon>Niastella</taxon>
    </lineage>
</organism>
<feature type="chain" id="PRO_5020930823" description="PEGA domain-containing protein" evidence="2">
    <location>
        <begin position="19"/>
        <end position="148"/>
    </location>
</feature>
<evidence type="ECO:0000313" key="4">
    <source>
        <dbReference type="Proteomes" id="UP000306918"/>
    </source>
</evidence>
<evidence type="ECO:0000313" key="3">
    <source>
        <dbReference type="EMBL" id="THU41738.1"/>
    </source>
</evidence>
<dbReference type="OrthoDB" id="676596at2"/>
<evidence type="ECO:0000256" key="1">
    <source>
        <dbReference type="SAM" id="MobiDB-lite"/>
    </source>
</evidence>
<dbReference type="Proteomes" id="UP000306918">
    <property type="component" value="Unassembled WGS sequence"/>
</dbReference>
<protein>
    <recommendedName>
        <fullName evidence="5">PEGA domain-containing protein</fullName>
    </recommendedName>
</protein>
<keyword evidence="4" id="KW-1185">Reference proteome</keyword>
<keyword evidence="2" id="KW-0732">Signal</keyword>
<reference evidence="3 4" key="1">
    <citation type="submission" date="2019-04" db="EMBL/GenBank/DDBJ databases">
        <title>Niastella caeni sp. nov., isolated from activated sludge.</title>
        <authorList>
            <person name="Sheng M."/>
        </authorList>
    </citation>
    <scope>NUCLEOTIDE SEQUENCE [LARGE SCALE GENOMIC DNA]</scope>
    <source>
        <strain evidence="3 4">HX-2-15</strain>
    </source>
</reference>
<dbReference type="AlphaFoldDB" id="A0A4S8I0R7"/>
<name>A0A4S8I0R7_9BACT</name>
<accession>A0A4S8I0R7</accession>
<evidence type="ECO:0008006" key="5">
    <source>
        <dbReference type="Google" id="ProtNLM"/>
    </source>
</evidence>
<sequence length="148" mass="17672">MKKIFTLVAILFSVTAFASGNPRPNESKMAIRSNSDAFIQVVIDGRQYNVNRNGFVLDNIRSGRHRIEVYKVDNYGMFRKRPQLVYRNTMVVKPWESLNININRFERVWVDTRFDRDDRRGNDRDYGRDRDYDRGPDYNDRDGRYGRH</sequence>
<dbReference type="EMBL" id="STFF01000001">
    <property type="protein sequence ID" value="THU41738.1"/>
    <property type="molecule type" value="Genomic_DNA"/>
</dbReference>
<dbReference type="RefSeq" id="WP_136576226.1">
    <property type="nucleotide sequence ID" value="NZ_STFF01000001.1"/>
</dbReference>
<evidence type="ECO:0000256" key="2">
    <source>
        <dbReference type="SAM" id="SignalP"/>
    </source>
</evidence>
<feature type="signal peptide" evidence="2">
    <location>
        <begin position="1"/>
        <end position="18"/>
    </location>
</feature>
<gene>
    <name evidence="3" type="ORF">FAM09_06460</name>
</gene>
<proteinExistence type="predicted"/>
<comment type="caution">
    <text evidence="3">The sequence shown here is derived from an EMBL/GenBank/DDBJ whole genome shotgun (WGS) entry which is preliminary data.</text>
</comment>
<feature type="region of interest" description="Disordered" evidence="1">
    <location>
        <begin position="120"/>
        <end position="148"/>
    </location>
</feature>